<dbReference type="InterPro" id="IPR032781">
    <property type="entry name" value="ABC_tran_Xtn"/>
</dbReference>
<keyword evidence="1" id="KW-0677">Repeat</keyword>
<dbReference type="GO" id="GO:0016887">
    <property type="term" value="F:ATP hydrolysis activity"/>
    <property type="evidence" value="ECO:0007669"/>
    <property type="project" value="InterPro"/>
</dbReference>
<dbReference type="EMBL" id="FOYQ01000001">
    <property type="protein sequence ID" value="SFR39555.1"/>
    <property type="molecule type" value="Genomic_DNA"/>
</dbReference>
<organism evidence="9 10">
    <name type="scientific">Robiginitalea myxolifaciens</name>
    <dbReference type="NCBI Taxonomy" id="400055"/>
    <lineage>
        <taxon>Bacteria</taxon>
        <taxon>Pseudomonadati</taxon>
        <taxon>Bacteroidota</taxon>
        <taxon>Flavobacteriia</taxon>
        <taxon>Flavobacteriales</taxon>
        <taxon>Flavobacteriaceae</taxon>
        <taxon>Robiginitalea</taxon>
    </lineage>
</organism>
<dbReference type="InterPro" id="IPR003439">
    <property type="entry name" value="ABC_transporter-like_ATP-bd"/>
</dbReference>
<dbReference type="OrthoDB" id="1521973at2"/>
<dbReference type="PANTHER" id="PTHR42855:SF2">
    <property type="entry name" value="DRUG RESISTANCE ABC TRANSPORTER,ATP-BINDING PROTEIN"/>
    <property type="match status" value="1"/>
</dbReference>
<dbReference type="InterPro" id="IPR003593">
    <property type="entry name" value="AAA+_ATPase"/>
</dbReference>
<evidence type="ECO:0000256" key="3">
    <source>
        <dbReference type="ARBA" id="ARBA00022840"/>
    </source>
</evidence>
<dbReference type="STRING" id="400055.SAMN04490243_1536"/>
<sequence>MLNVHNLSVGFAGEYLFESISFMLGPGDRVGLIGKNGAGKSTLLKLLAGELSPSSGTIATDKGLTLGYLKQDLDFEQGRTVLQEAYQAFEEIRELEQKLEEINTALAERDDYESEAYHDLMVALSDLTARYELIGGYTYQGETEKILLGLGFRREDFDKPTHTFSGGWRMRIELAKLLLQQNDLLLLDEPTNHLDIESIIWLEEFLKQFPGAVMLVSHDKMFLDQMTNRTIEISLGRIYDYKKPYSGFMELREEIREQQMSAFKNQEREIQQAERLIERFRAKSSKASMAQSLIKKLDKMERIEVDQEDATRMKLRFPISVQPGKVVAEINNLSKAYGEKRVLDNIDLLLERGSKIAFVGQNGQGKTTLARILVGELEYQGKCNLGHNVQLGYFAQNQAEFLDGEKTVEDTMLDAANAQTRPRVRDILGTFLFRGEEVEKQVKVLSGGERNRLALARMLLQPFNVLVMDEPTNHLDIPSKEVLKEALRHFEGTLILVSHDRDFLQGLTDTVYEFRDRNIKAFLDDIDEYLQTRMAADFREIERGKPAAAGKGSGAGETNSVESGDGNPDKKGQSGAEQHKLRKKKKSLSNRLSSTEKKITALEQELSEIDHKLLMNYEETIAEEGFFDNYQRRKDELSAAMEQWEEISEALEALSFDD</sequence>
<protein>
    <recommendedName>
        <fullName evidence="5">Probable ATP-binding protein YbiT</fullName>
    </recommendedName>
</protein>
<feature type="coiled-coil region" evidence="6">
    <location>
        <begin position="256"/>
        <end position="283"/>
    </location>
</feature>
<comment type="similarity">
    <text evidence="4">Belongs to the ABC transporter superfamily. ABCF family. YbiT subfamily.</text>
</comment>
<dbReference type="PROSITE" id="PS50893">
    <property type="entry name" value="ABC_TRANSPORTER_2"/>
    <property type="match status" value="2"/>
</dbReference>
<keyword evidence="10" id="KW-1185">Reference proteome</keyword>
<dbReference type="InterPro" id="IPR017871">
    <property type="entry name" value="ABC_transporter-like_CS"/>
</dbReference>
<accession>A0A1I6GBI9</accession>
<dbReference type="Proteomes" id="UP000199534">
    <property type="component" value="Unassembled WGS sequence"/>
</dbReference>
<evidence type="ECO:0000313" key="10">
    <source>
        <dbReference type="Proteomes" id="UP000199534"/>
    </source>
</evidence>
<evidence type="ECO:0000256" key="5">
    <source>
        <dbReference type="ARBA" id="ARBA00074044"/>
    </source>
</evidence>
<evidence type="ECO:0000256" key="1">
    <source>
        <dbReference type="ARBA" id="ARBA00022737"/>
    </source>
</evidence>
<name>A0A1I6GBI9_9FLAO</name>
<keyword evidence="2" id="KW-0547">Nucleotide-binding</keyword>
<dbReference type="Pfam" id="PF00005">
    <property type="entry name" value="ABC_tran"/>
    <property type="match status" value="2"/>
</dbReference>
<dbReference type="SMART" id="SM00382">
    <property type="entry name" value="AAA"/>
    <property type="match status" value="2"/>
</dbReference>
<dbReference type="Gene3D" id="3.40.50.300">
    <property type="entry name" value="P-loop containing nucleotide triphosphate hydrolases"/>
    <property type="match status" value="2"/>
</dbReference>
<evidence type="ECO:0000256" key="7">
    <source>
        <dbReference type="SAM" id="MobiDB-lite"/>
    </source>
</evidence>
<dbReference type="RefSeq" id="WP_092981910.1">
    <property type="nucleotide sequence ID" value="NZ_FOYQ01000001.1"/>
</dbReference>
<dbReference type="FunFam" id="3.40.50.300:FF:000070">
    <property type="entry name" value="Putative ABC transporter ATP-binding component"/>
    <property type="match status" value="1"/>
</dbReference>
<evidence type="ECO:0000256" key="2">
    <source>
        <dbReference type="ARBA" id="ARBA00022741"/>
    </source>
</evidence>
<dbReference type="PANTHER" id="PTHR42855">
    <property type="entry name" value="ABC TRANSPORTER ATP-BINDING SUBUNIT"/>
    <property type="match status" value="1"/>
</dbReference>
<dbReference type="SUPFAM" id="SSF52540">
    <property type="entry name" value="P-loop containing nucleoside triphosphate hydrolases"/>
    <property type="match status" value="2"/>
</dbReference>
<feature type="domain" description="ABC transporter" evidence="8">
    <location>
        <begin position="2"/>
        <end position="260"/>
    </location>
</feature>
<reference evidence="9 10" key="1">
    <citation type="submission" date="2016-10" db="EMBL/GenBank/DDBJ databases">
        <authorList>
            <person name="de Groot N.N."/>
        </authorList>
    </citation>
    <scope>NUCLEOTIDE SEQUENCE [LARGE SCALE GENOMIC DNA]</scope>
    <source>
        <strain evidence="9 10">DSM 21019</strain>
    </source>
</reference>
<gene>
    <name evidence="9" type="ORF">SAMN04490243_1536</name>
</gene>
<keyword evidence="3 9" id="KW-0067">ATP-binding</keyword>
<dbReference type="CDD" id="cd03221">
    <property type="entry name" value="ABCF_EF-3"/>
    <property type="match status" value="2"/>
</dbReference>
<dbReference type="FunFam" id="3.40.50.300:FF:000011">
    <property type="entry name" value="Putative ABC transporter ATP-binding component"/>
    <property type="match status" value="1"/>
</dbReference>
<feature type="domain" description="ABC transporter" evidence="8">
    <location>
        <begin position="328"/>
        <end position="541"/>
    </location>
</feature>
<evidence type="ECO:0000313" key="9">
    <source>
        <dbReference type="EMBL" id="SFR39555.1"/>
    </source>
</evidence>
<evidence type="ECO:0000256" key="6">
    <source>
        <dbReference type="SAM" id="Coils"/>
    </source>
</evidence>
<proteinExistence type="inferred from homology"/>
<dbReference type="GO" id="GO:0005524">
    <property type="term" value="F:ATP binding"/>
    <property type="evidence" value="ECO:0007669"/>
    <property type="project" value="UniProtKB-KW"/>
</dbReference>
<evidence type="ECO:0000256" key="4">
    <source>
        <dbReference type="ARBA" id="ARBA00061551"/>
    </source>
</evidence>
<dbReference type="InterPro" id="IPR051309">
    <property type="entry name" value="ABCF_ATPase"/>
</dbReference>
<dbReference type="AlphaFoldDB" id="A0A1I6GBI9"/>
<feature type="coiled-coil region" evidence="6">
    <location>
        <begin position="82"/>
        <end position="115"/>
    </location>
</feature>
<evidence type="ECO:0000259" key="8">
    <source>
        <dbReference type="PROSITE" id="PS50893"/>
    </source>
</evidence>
<dbReference type="Pfam" id="PF12848">
    <property type="entry name" value="ABC_tran_Xtn"/>
    <property type="match status" value="1"/>
</dbReference>
<dbReference type="InterPro" id="IPR027417">
    <property type="entry name" value="P-loop_NTPase"/>
</dbReference>
<feature type="region of interest" description="Disordered" evidence="7">
    <location>
        <begin position="545"/>
        <end position="594"/>
    </location>
</feature>
<dbReference type="PROSITE" id="PS00211">
    <property type="entry name" value="ABC_TRANSPORTER_1"/>
    <property type="match status" value="2"/>
</dbReference>
<keyword evidence="6" id="KW-0175">Coiled coil</keyword>